<dbReference type="EMBL" id="CP036265">
    <property type="protein sequence ID" value="QDT15016.1"/>
    <property type="molecule type" value="Genomic_DNA"/>
</dbReference>
<accession>A0A517P6L4</accession>
<gene>
    <name evidence="1" type="ORF">CA12_10960</name>
</gene>
<sequence>MNDDPRQQRLRQLGHDVKTQLLVVSLGLEALQGLRDDPEEFAQVCQEIRRDGVEPMKELIDAILKTAHAAPGTLPE</sequence>
<evidence type="ECO:0000313" key="1">
    <source>
        <dbReference type="EMBL" id="QDT15016.1"/>
    </source>
</evidence>
<protein>
    <recommendedName>
        <fullName evidence="3">Signal transduction histidine kinase dimerisation/phosphoacceptor domain-containing protein</fullName>
    </recommendedName>
</protein>
<dbReference type="AlphaFoldDB" id="A0A517P6L4"/>
<evidence type="ECO:0000313" key="2">
    <source>
        <dbReference type="Proteomes" id="UP000318741"/>
    </source>
</evidence>
<dbReference type="RefSeq" id="WP_145357856.1">
    <property type="nucleotide sequence ID" value="NZ_CP036265.1"/>
</dbReference>
<name>A0A517P6L4_9PLAN</name>
<dbReference type="KEGG" id="acaf:CA12_10960"/>
<dbReference type="OrthoDB" id="287153at2"/>
<dbReference type="Proteomes" id="UP000318741">
    <property type="component" value="Chromosome"/>
</dbReference>
<proteinExistence type="predicted"/>
<evidence type="ECO:0008006" key="3">
    <source>
        <dbReference type="Google" id="ProtNLM"/>
    </source>
</evidence>
<keyword evidence="2" id="KW-1185">Reference proteome</keyword>
<reference evidence="1 2" key="1">
    <citation type="submission" date="2019-02" db="EMBL/GenBank/DDBJ databases">
        <title>Deep-cultivation of Planctomycetes and their phenomic and genomic characterization uncovers novel biology.</title>
        <authorList>
            <person name="Wiegand S."/>
            <person name="Jogler M."/>
            <person name="Boedeker C."/>
            <person name="Pinto D."/>
            <person name="Vollmers J."/>
            <person name="Rivas-Marin E."/>
            <person name="Kohn T."/>
            <person name="Peeters S.H."/>
            <person name="Heuer A."/>
            <person name="Rast P."/>
            <person name="Oberbeckmann S."/>
            <person name="Bunk B."/>
            <person name="Jeske O."/>
            <person name="Meyerdierks A."/>
            <person name="Storesund J.E."/>
            <person name="Kallscheuer N."/>
            <person name="Luecker S."/>
            <person name="Lage O.M."/>
            <person name="Pohl T."/>
            <person name="Merkel B.J."/>
            <person name="Hornburger P."/>
            <person name="Mueller R.-W."/>
            <person name="Bruemmer F."/>
            <person name="Labrenz M."/>
            <person name="Spormann A.M."/>
            <person name="Op den Camp H."/>
            <person name="Overmann J."/>
            <person name="Amann R."/>
            <person name="Jetten M.S.M."/>
            <person name="Mascher T."/>
            <person name="Medema M.H."/>
            <person name="Devos D.P."/>
            <person name="Kaster A.-K."/>
            <person name="Ovreas L."/>
            <person name="Rohde M."/>
            <person name="Galperin M.Y."/>
            <person name="Jogler C."/>
        </authorList>
    </citation>
    <scope>NUCLEOTIDE SEQUENCE [LARGE SCALE GENOMIC DNA]</scope>
    <source>
        <strain evidence="1 2">CA12</strain>
    </source>
</reference>
<organism evidence="1 2">
    <name type="scientific">Alienimonas californiensis</name>
    <dbReference type="NCBI Taxonomy" id="2527989"/>
    <lineage>
        <taxon>Bacteria</taxon>
        <taxon>Pseudomonadati</taxon>
        <taxon>Planctomycetota</taxon>
        <taxon>Planctomycetia</taxon>
        <taxon>Planctomycetales</taxon>
        <taxon>Planctomycetaceae</taxon>
        <taxon>Alienimonas</taxon>
    </lineage>
</organism>